<evidence type="ECO:0000313" key="2">
    <source>
        <dbReference type="Proteomes" id="UP001234297"/>
    </source>
</evidence>
<sequence length="348" mass="37727">MTALKIQNPDSENGEKMAQVEEKKQDRKIEMRISGGGIGGLLILGGVLAAAALVAALRKRSKRRPTNKIIKDPPTDPSEEHESKKEGDGARSVLQTPSLSLENNHSKEEASIIHSKMPGSSDGMATKSLIMEDGSQINVEAGKPKSVNEETDLDNSKRDLPAADDYGTTNKGILTEQEDYDQNKENTEDATPEDTVTFTQNIDKGEENPSQQLLDDNNNEKDGGGSDGTVDSSMESNAEAIWPAKTIEHPFETQIKSHIKNSGKTIADEADNDAYMREFVEGAKNETYPVNMMEMQEIQSHQSSRLISLVYSTIITSSAKVSIAEPEPTLGAIKRIPATEESPITGGG</sequence>
<gene>
    <name evidence="1" type="ORF">MRB53_029073</name>
</gene>
<evidence type="ECO:0000313" key="1">
    <source>
        <dbReference type="EMBL" id="KAJ8620544.1"/>
    </source>
</evidence>
<keyword evidence="2" id="KW-1185">Reference proteome</keyword>
<proteinExistence type="predicted"/>
<comment type="caution">
    <text evidence="1">The sequence shown here is derived from an EMBL/GenBank/DDBJ whole genome shotgun (WGS) entry which is preliminary data.</text>
</comment>
<name>A0ACC2KHE8_PERAE</name>
<accession>A0ACC2KHE8</accession>
<reference evidence="1 2" key="1">
    <citation type="journal article" date="2022" name="Hortic Res">
        <title>A haplotype resolved chromosomal level avocado genome allows analysis of novel avocado genes.</title>
        <authorList>
            <person name="Nath O."/>
            <person name="Fletcher S.J."/>
            <person name="Hayward A."/>
            <person name="Shaw L.M."/>
            <person name="Masouleh A.K."/>
            <person name="Furtado A."/>
            <person name="Henry R.J."/>
            <person name="Mitter N."/>
        </authorList>
    </citation>
    <scope>NUCLEOTIDE SEQUENCE [LARGE SCALE GENOMIC DNA]</scope>
    <source>
        <strain evidence="2">cv. Hass</strain>
    </source>
</reference>
<dbReference type="EMBL" id="CM056817">
    <property type="protein sequence ID" value="KAJ8620544.1"/>
    <property type="molecule type" value="Genomic_DNA"/>
</dbReference>
<protein>
    <submittedName>
        <fullName evidence="1">Uncharacterized protein</fullName>
    </submittedName>
</protein>
<dbReference type="Proteomes" id="UP001234297">
    <property type="component" value="Chromosome 9"/>
</dbReference>
<organism evidence="1 2">
    <name type="scientific">Persea americana</name>
    <name type="common">Avocado</name>
    <dbReference type="NCBI Taxonomy" id="3435"/>
    <lineage>
        <taxon>Eukaryota</taxon>
        <taxon>Viridiplantae</taxon>
        <taxon>Streptophyta</taxon>
        <taxon>Embryophyta</taxon>
        <taxon>Tracheophyta</taxon>
        <taxon>Spermatophyta</taxon>
        <taxon>Magnoliopsida</taxon>
        <taxon>Magnoliidae</taxon>
        <taxon>Laurales</taxon>
        <taxon>Lauraceae</taxon>
        <taxon>Persea</taxon>
    </lineage>
</organism>